<dbReference type="PROSITE" id="PS51257">
    <property type="entry name" value="PROKAR_LIPOPROTEIN"/>
    <property type="match status" value="1"/>
</dbReference>
<dbReference type="PANTHER" id="PTHR37833">
    <property type="entry name" value="LIPOPROTEIN-RELATED"/>
    <property type="match status" value="1"/>
</dbReference>
<dbReference type="RefSeq" id="WP_011585813.1">
    <property type="nucleotide sequence ID" value="NC_008255.1"/>
</dbReference>
<reference evidence="1 2" key="1">
    <citation type="journal article" date="2007" name="Appl. Environ. Microbiol.">
        <title>Genome sequence of the cellulolytic gliding bacterium Cytophaga hutchinsonii.</title>
        <authorList>
            <person name="Xie G."/>
            <person name="Bruce D.C."/>
            <person name="Challacombe J.F."/>
            <person name="Chertkov O."/>
            <person name="Detter J.C."/>
            <person name="Gilna P."/>
            <person name="Han C.S."/>
            <person name="Lucas S."/>
            <person name="Misra M."/>
            <person name="Myers G.L."/>
            <person name="Richardson P."/>
            <person name="Tapia R."/>
            <person name="Thayer N."/>
            <person name="Thompson L.S."/>
            <person name="Brettin T.S."/>
            <person name="Henrissat B."/>
            <person name="Wilson D.B."/>
            <person name="McBride M.J."/>
        </authorList>
    </citation>
    <scope>NUCLEOTIDE SEQUENCE [LARGE SCALE GENOMIC DNA]</scope>
    <source>
        <strain evidence="2">ATCC 33406 / DSM 1761 / CIP 103989 / NBRC 15051 / NCIMB 9469 / D465</strain>
    </source>
</reference>
<dbReference type="AlphaFoldDB" id="A0A6N4STD2"/>
<dbReference type="Pfam" id="PF07610">
    <property type="entry name" value="DUF1573"/>
    <property type="match status" value="1"/>
</dbReference>
<dbReference type="Gene3D" id="2.60.40.10">
    <property type="entry name" value="Immunoglobulins"/>
    <property type="match status" value="1"/>
</dbReference>
<name>A0A6N4STD2_CYTH3</name>
<evidence type="ECO:0008006" key="3">
    <source>
        <dbReference type="Google" id="ProtNLM"/>
    </source>
</evidence>
<dbReference type="InterPro" id="IPR011467">
    <property type="entry name" value="DUF1573"/>
</dbReference>
<protein>
    <recommendedName>
        <fullName evidence="3">Lipoprotein</fullName>
    </recommendedName>
</protein>
<dbReference type="EMBL" id="CP000383">
    <property type="protein sequence ID" value="ABG59699.1"/>
    <property type="molecule type" value="Genomic_DNA"/>
</dbReference>
<accession>A0A6N4STD2</accession>
<gene>
    <name evidence="1" type="ordered locus">CHU_2444</name>
</gene>
<dbReference type="PANTHER" id="PTHR37833:SF1">
    <property type="entry name" value="SIGNAL PEPTIDE PROTEIN"/>
    <property type="match status" value="1"/>
</dbReference>
<evidence type="ECO:0000313" key="2">
    <source>
        <dbReference type="Proteomes" id="UP000001822"/>
    </source>
</evidence>
<dbReference type="OrthoDB" id="826619at2"/>
<sequence length="161" mass="17455">MKRIVTYAFLLSAAFAVVSCSNNEEKKSEEAAVTQSPALVQELKTTAITFKEPEHAFGDVKEGEMAKHEFVFQNTGSEPLYVRDAKASCGCTTPEWTKDTIAPGAEGKILVQFNSEGRPGDFTKTVTVLANTDPEATVITIKGHVIGKQKEITGPYLKDAN</sequence>
<dbReference type="KEGG" id="chu:CHU_2444"/>
<evidence type="ECO:0000313" key="1">
    <source>
        <dbReference type="EMBL" id="ABG59699.1"/>
    </source>
</evidence>
<keyword evidence="2" id="KW-1185">Reference proteome</keyword>
<dbReference type="InterPro" id="IPR013783">
    <property type="entry name" value="Ig-like_fold"/>
</dbReference>
<dbReference type="Proteomes" id="UP000001822">
    <property type="component" value="Chromosome"/>
</dbReference>
<organism evidence="1 2">
    <name type="scientific">Cytophaga hutchinsonii (strain ATCC 33406 / DSM 1761 / CIP 103989 / NBRC 15051 / NCIMB 9469 / D465)</name>
    <dbReference type="NCBI Taxonomy" id="269798"/>
    <lineage>
        <taxon>Bacteria</taxon>
        <taxon>Pseudomonadati</taxon>
        <taxon>Bacteroidota</taxon>
        <taxon>Cytophagia</taxon>
        <taxon>Cytophagales</taxon>
        <taxon>Cytophagaceae</taxon>
        <taxon>Cytophaga</taxon>
    </lineage>
</organism>
<proteinExistence type="predicted"/>